<proteinExistence type="predicted"/>
<organism evidence="2">
    <name type="scientific">Leucothrix mucor</name>
    <dbReference type="NCBI Taxonomy" id="45248"/>
    <lineage>
        <taxon>Bacteria</taxon>
        <taxon>Pseudomonadati</taxon>
        <taxon>Pseudomonadota</taxon>
        <taxon>Gammaproteobacteria</taxon>
        <taxon>Thiotrichales</taxon>
        <taxon>Thiotrichaceae</taxon>
        <taxon>Leucothrix</taxon>
    </lineage>
</organism>
<evidence type="ECO:0000313" key="2">
    <source>
        <dbReference type="EMBL" id="HFC91831.1"/>
    </source>
</evidence>
<evidence type="ECO:0008006" key="3">
    <source>
        <dbReference type="Google" id="ProtNLM"/>
    </source>
</evidence>
<feature type="transmembrane region" description="Helical" evidence="1">
    <location>
        <begin position="46"/>
        <end position="68"/>
    </location>
</feature>
<keyword evidence="1" id="KW-0472">Membrane</keyword>
<dbReference type="AlphaFoldDB" id="A0A7V2SYI7"/>
<name>A0A7V2SYI7_LEUMU</name>
<evidence type="ECO:0000256" key="1">
    <source>
        <dbReference type="SAM" id="Phobius"/>
    </source>
</evidence>
<keyword evidence="1" id="KW-0812">Transmembrane</keyword>
<protein>
    <recommendedName>
        <fullName evidence="3">DUF3619 family protein</fullName>
    </recommendedName>
</protein>
<dbReference type="EMBL" id="DRMS01000139">
    <property type="protein sequence ID" value="HFC91831.1"/>
    <property type="molecule type" value="Genomic_DNA"/>
</dbReference>
<dbReference type="Proteomes" id="UP000885750">
    <property type="component" value="Unassembled WGS sequence"/>
</dbReference>
<keyword evidence="1" id="KW-1133">Transmembrane helix</keyword>
<comment type="caution">
    <text evidence="2">The sequence shown here is derived from an EMBL/GenBank/DDBJ whole genome shotgun (WGS) entry which is preliminary data.</text>
</comment>
<reference evidence="2" key="1">
    <citation type="journal article" date="2020" name="mSystems">
        <title>Genome- and Community-Level Interaction Insights into Carbon Utilization and Element Cycling Functions of Hydrothermarchaeota in Hydrothermal Sediment.</title>
        <authorList>
            <person name="Zhou Z."/>
            <person name="Liu Y."/>
            <person name="Xu W."/>
            <person name="Pan J."/>
            <person name="Luo Z.H."/>
            <person name="Li M."/>
        </authorList>
    </citation>
    <scope>NUCLEOTIDE SEQUENCE [LARGE SCALE GENOMIC DNA]</scope>
    <source>
        <strain evidence="2">HyVt-493</strain>
    </source>
</reference>
<gene>
    <name evidence="2" type="ORF">ENJ51_03375</name>
</gene>
<accession>A0A7V2SYI7</accession>
<sequence length="110" mass="13024">MNPQELRADQTLHSQWKDKLNTPDLIEISRNHMREKILESDRKKRLSLLLFSCFIITSAIIIIAIFSFKTNSLDSILVENIDLLSNNEEIDFYNKMEFYQWLDLATEESQ</sequence>